<evidence type="ECO:0000313" key="2">
    <source>
        <dbReference type="EMBL" id="KAG0254438.1"/>
    </source>
</evidence>
<gene>
    <name evidence="2" type="ORF">DFQ27_006826</name>
</gene>
<feature type="region of interest" description="Disordered" evidence="1">
    <location>
        <begin position="867"/>
        <end position="942"/>
    </location>
</feature>
<feature type="region of interest" description="Disordered" evidence="1">
    <location>
        <begin position="955"/>
        <end position="1051"/>
    </location>
</feature>
<organism evidence="2 3">
    <name type="scientific">Actinomortierella ambigua</name>
    <dbReference type="NCBI Taxonomy" id="1343610"/>
    <lineage>
        <taxon>Eukaryota</taxon>
        <taxon>Fungi</taxon>
        <taxon>Fungi incertae sedis</taxon>
        <taxon>Mucoromycota</taxon>
        <taxon>Mortierellomycotina</taxon>
        <taxon>Mortierellomycetes</taxon>
        <taxon>Mortierellales</taxon>
        <taxon>Mortierellaceae</taxon>
        <taxon>Actinomortierella</taxon>
    </lineage>
</organism>
<evidence type="ECO:0008006" key="4">
    <source>
        <dbReference type="Google" id="ProtNLM"/>
    </source>
</evidence>
<name>A0A9P6PUL2_9FUNG</name>
<reference evidence="2" key="1">
    <citation type="journal article" date="2020" name="Fungal Divers.">
        <title>Resolving the Mortierellaceae phylogeny through synthesis of multi-gene phylogenetics and phylogenomics.</title>
        <authorList>
            <person name="Vandepol N."/>
            <person name="Liber J."/>
            <person name="Desiro A."/>
            <person name="Na H."/>
            <person name="Kennedy M."/>
            <person name="Barry K."/>
            <person name="Grigoriev I.V."/>
            <person name="Miller A.N."/>
            <person name="O'Donnell K."/>
            <person name="Stajich J.E."/>
            <person name="Bonito G."/>
        </authorList>
    </citation>
    <scope>NUCLEOTIDE SEQUENCE</scope>
    <source>
        <strain evidence="2">BC1065</strain>
    </source>
</reference>
<protein>
    <recommendedName>
        <fullName evidence="4">F-box domain-containing protein</fullName>
    </recommendedName>
</protein>
<evidence type="ECO:0000256" key="1">
    <source>
        <dbReference type="SAM" id="MobiDB-lite"/>
    </source>
</evidence>
<dbReference type="OrthoDB" id="2423977at2759"/>
<comment type="caution">
    <text evidence="2">The sequence shown here is derived from an EMBL/GenBank/DDBJ whole genome shotgun (WGS) entry which is preliminary data.</text>
</comment>
<evidence type="ECO:0000313" key="3">
    <source>
        <dbReference type="Proteomes" id="UP000807716"/>
    </source>
</evidence>
<keyword evidence="3" id="KW-1185">Reference proteome</keyword>
<feature type="compositionally biased region" description="Low complexity" evidence="1">
    <location>
        <begin position="920"/>
        <end position="931"/>
    </location>
</feature>
<feature type="compositionally biased region" description="Low complexity" evidence="1">
    <location>
        <begin position="1020"/>
        <end position="1051"/>
    </location>
</feature>
<dbReference type="AlphaFoldDB" id="A0A9P6PUL2"/>
<feature type="compositionally biased region" description="Basic and acidic residues" evidence="1">
    <location>
        <begin position="1001"/>
        <end position="1011"/>
    </location>
</feature>
<feature type="compositionally biased region" description="Acidic residues" evidence="1">
    <location>
        <begin position="888"/>
        <end position="908"/>
    </location>
</feature>
<sequence length="1051" mass="119303">MLPWPDLSPEFPLPPEAASPPPLMNPSIIPSTSNVSGNTVPIEVWDQIVSYVSTPTTLFSLLSTCKRVGDVVLHRLYARPLESMGWQYHHPRQAFERFVLMVLTHSTLDNADTAFVREKLGITVFGQQKTYANYVSYIQQWDVDFARFVYLLKIIDSSTHSLSLLGGGGSGTSGEQGHPTFEWSAHVQRVHGALFWAMFEMHDMGSIRQIEVDYPDLDRLALRVDELGQLERLSICDMSDNGSRIVVPGVNEQTDEELDRRFQAITRFVELYIARHGNARLREIELNRAGLGRRLQEAKLSIFSHLMPLQHLRELNLNNWHRLMAKVDETDLSHVRSIELQAADPAMMVEWTTCSPEQVLKRCRELEHLVLDVHEKDIFEWAVKEQHGDEAKRLKHHPSMQPLPPVPLKSLAVSAKDVDFPKVIHDAVIAFGQTLTSVTSETTYDDPSAPEASELISIDGGALPSLRFLKMFTVDTLVLDSTFLTRTPKLQIMSLGDNVSWYLPFHYDYHQPWDLPRLKFLRLDGLIAAMFDPASLRNMPFLVGMALKGPYQAVEHDMELRRDFLRYDPEDDETPGRCYLPPAENELGILHNAEAWTWRWFMPQLSMIELKGEPAMRFHFRFLRWCPVLTELKLHIDRQQRALGLCDNLDEDQEDDVREDRKATKRAMGEEAQAKGEDAVPRPQTSPTTLLEWYEVDLFEYTRPGSTKAEDEERGWAWEVAAPRLAILTLTGRWSITDADIRRMLSNEAFPRLEELKLYRCQHYDSRLLCQVAADHRELKELIISRQWTRVDQRQLNVMQVDPPKKWRQIRGASYLYGEQGGPMWEQRFWSRTFGVAGKNFVKIKAKGRNFMLPKAGERTRQLRKLLAGPQILDPEDDTVGNDSREGEGDDDDNYDDDAEDEGDQDEDKENKKVVDDVDNNNSSSSSNNNKMSQDGGQCVVVDGAEPGDVIFIVDSSRGVERYEQEASLDDSDSDSDGSIPDLEDCPTINDVDATVDEGEKDNGEQHDDSPPHPTPAVASTTTTTTTTTTDTSPDSTSTSTSSTSTTPTED</sequence>
<dbReference type="EMBL" id="JAAAJB010000515">
    <property type="protein sequence ID" value="KAG0254438.1"/>
    <property type="molecule type" value="Genomic_DNA"/>
</dbReference>
<feature type="compositionally biased region" description="Acidic residues" evidence="1">
    <location>
        <begin position="967"/>
        <end position="976"/>
    </location>
</feature>
<accession>A0A9P6PUL2</accession>
<feature type="non-terminal residue" evidence="2">
    <location>
        <position position="1051"/>
    </location>
</feature>
<dbReference type="Proteomes" id="UP000807716">
    <property type="component" value="Unassembled WGS sequence"/>
</dbReference>
<proteinExistence type="predicted"/>
<dbReference type="SUPFAM" id="SSF52058">
    <property type="entry name" value="L domain-like"/>
    <property type="match status" value="1"/>
</dbReference>
<feature type="region of interest" description="Disordered" evidence="1">
    <location>
        <begin position="652"/>
        <end position="685"/>
    </location>
</feature>
<feature type="compositionally biased region" description="Basic and acidic residues" evidence="1">
    <location>
        <begin position="658"/>
        <end position="680"/>
    </location>
</feature>